<keyword evidence="1" id="KW-0031">Aminopeptidase</keyword>
<dbReference type="EMBL" id="CADCWF010000044">
    <property type="protein sequence ID" value="CAA9541158.1"/>
    <property type="molecule type" value="Genomic_DNA"/>
</dbReference>
<dbReference type="InterPro" id="IPR005945">
    <property type="entry name" value="Pro_imino_pep"/>
</dbReference>
<evidence type="ECO:0000313" key="1">
    <source>
        <dbReference type="EMBL" id="CAA9541158.1"/>
    </source>
</evidence>
<dbReference type="GO" id="GO:0006508">
    <property type="term" value="P:proteolysis"/>
    <property type="evidence" value="ECO:0007669"/>
    <property type="project" value="InterPro"/>
</dbReference>
<organism evidence="1">
    <name type="scientific">uncultured Thermomicrobiales bacterium</name>
    <dbReference type="NCBI Taxonomy" id="1645740"/>
    <lineage>
        <taxon>Bacteria</taxon>
        <taxon>Pseudomonadati</taxon>
        <taxon>Thermomicrobiota</taxon>
        <taxon>Thermomicrobia</taxon>
        <taxon>Thermomicrobiales</taxon>
        <taxon>environmental samples</taxon>
    </lineage>
</organism>
<protein>
    <submittedName>
        <fullName evidence="1">Proline iminopeptidase</fullName>
        <ecNumber evidence="1">3.4.11.5</ecNumber>
    </submittedName>
</protein>
<dbReference type="SUPFAM" id="SSF53474">
    <property type="entry name" value="alpha/beta-Hydrolases"/>
    <property type="match status" value="1"/>
</dbReference>
<name>A0A6J4U8N9_9BACT</name>
<reference evidence="1" key="1">
    <citation type="submission" date="2020-02" db="EMBL/GenBank/DDBJ databases">
        <authorList>
            <person name="Meier V. D."/>
        </authorList>
    </citation>
    <scope>NUCLEOTIDE SEQUENCE</scope>
    <source>
        <strain evidence="1">AVDCRST_MAG59</strain>
    </source>
</reference>
<sequence length="187" mass="20909">MLRRPQGVVSLTVASSPASMVQWVAEANKLRDQLPPEVQQTLLRHEAAGTYDDPEYDAAMHVFYDRLVCRVVPNPDYVQRSFAKLAAAPEVYHTMNGPSEFHVVGTLKEWDIVDRLGEIDAPTLVTSGRFDEATPEIAGTVHRGIPGSEWVLFEESSHTPHAEEPERYLEVVADFLDRTERRALAVG</sequence>
<dbReference type="NCBIfam" id="TIGR01250">
    <property type="entry name" value="pro_imino_pep_2"/>
    <property type="match status" value="1"/>
</dbReference>
<keyword evidence="1" id="KW-0378">Hydrolase</keyword>
<dbReference type="EC" id="3.4.11.5" evidence="1"/>
<proteinExistence type="predicted"/>
<dbReference type="InterPro" id="IPR029058">
    <property type="entry name" value="AB_hydrolase_fold"/>
</dbReference>
<dbReference type="AlphaFoldDB" id="A0A6J4U8N9"/>
<keyword evidence="1" id="KW-0645">Protease</keyword>
<dbReference type="GO" id="GO:0004177">
    <property type="term" value="F:aminopeptidase activity"/>
    <property type="evidence" value="ECO:0007669"/>
    <property type="project" value="UniProtKB-KW"/>
</dbReference>
<gene>
    <name evidence="1" type="ORF">AVDCRST_MAG59-846</name>
</gene>
<accession>A0A6J4U8N9</accession>
<dbReference type="Gene3D" id="3.40.50.1820">
    <property type="entry name" value="alpha/beta hydrolase"/>
    <property type="match status" value="1"/>
</dbReference>